<organism evidence="3 4">
    <name type="scientific">Flavobacterium frigidimaris</name>
    <dbReference type="NCBI Taxonomy" id="262320"/>
    <lineage>
        <taxon>Bacteria</taxon>
        <taxon>Pseudomonadati</taxon>
        <taxon>Bacteroidota</taxon>
        <taxon>Flavobacteriia</taxon>
        <taxon>Flavobacteriales</taxon>
        <taxon>Flavobacteriaceae</taxon>
        <taxon>Flavobacterium</taxon>
    </lineage>
</organism>
<name>A0ABX4BQK2_FLAFR</name>
<evidence type="ECO:0000256" key="2">
    <source>
        <dbReference type="SAM" id="Phobius"/>
    </source>
</evidence>
<evidence type="ECO:0008006" key="5">
    <source>
        <dbReference type="Google" id="ProtNLM"/>
    </source>
</evidence>
<feature type="compositionally biased region" description="Basic and acidic residues" evidence="1">
    <location>
        <begin position="238"/>
        <end position="247"/>
    </location>
</feature>
<evidence type="ECO:0000313" key="4">
    <source>
        <dbReference type="Proteomes" id="UP000198382"/>
    </source>
</evidence>
<dbReference type="RefSeq" id="WP_074661191.1">
    <property type="nucleotide sequence ID" value="NZ_MUGV01000019.1"/>
</dbReference>
<feature type="region of interest" description="Disordered" evidence="1">
    <location>
        <begin position="223"/>
        <end position="247"/>
    </location>
</feature>
<feature type="transmembrane region" description="Helical" evidence="2">
    <location>
        <begin position="12"/>
        <end position="31"/>
    </location>
</feature>
<keyword evidence="2" id="KW-1133">Transmembrane helix</keyword>
<reference evidence="3 4" key="1">
    <citation type="submission" date="2016-11" db="EMBL/GenBank/DDBJ databases">
        <title>Whole genomes of Flavobacteriaceae.</title>
        <authorList>
            <person name="Stine C."/>
            <person name="Li C."/>
            <person name="Tadesse D."/>
        </authorList>
    </citation>
    <scope>NUCLEOTIDE SEQUENCE [LARGE SCALE GENOMIC DNA]</scope>
    <source>
        <strain evidence="3 4">DSM 15937</strain>
    </source>
</reference>
<protein>
    <recommendedName>
        <fullName evidence="5">DKNYY family protein</fullName>
    </recommendedName>
</protein>
<accession>A0ABX4BQK2</accession>
<sequence length="247" mass="29101">MTNKQRSKYKKWGIIVICSLVLISAIGFFTFKEKTKSEEAETTYESDKEWSSGWVSIEDCNYWGARTFTISEYDDIPLNFKRGIVKIFKDNKYYNIDGDDSQYFFTKIKDRAKKVIAYGNFTNNKSAQNIELAFLLEKQDFESSIIYIISERGDVLFKKEYHSELPTITSFKKKALIYLEEMKLTPSPADGILLKFKSYKRVIIYNKDSKKFEDYYQYDNEDLNRKDEFEEDGESEEPVEKSTDSIQ</sequence>
<keyword evidence="2" id="KW-0812">Transmembrane</keyword>
<gene>
    <name evidence="3" type="ORF">B0A65_11765</name>
</gene>
<dbReference type="EMBL" id="MUGV01000019">
    <property type="protein sequence ID" value="OXA78862.1"/>
    <property type="molecule type" value="Genomic_DNA"/>
</dbReference>
<comment type="caution">
    <text evidence="3">The sequence shown here is derived from an EMBL/GenBank/DDBJ whole genome shotgun (WGS) entry which is preliminary data.</text>
</comment>
<keyword evidence="4" id="KW-1185">Reference proteome</keyword>
<proteinExistence type="predicted"/>
<dbReference type="Proteomes" id="UP000198382">
    <property type="component" value="Unassembled WGS sequence"/>
</dbReference>
<evidence type="ECO:0000313" key="3">
    <source>
        <dbReference type="EMBL" id="OXA78862.1"/>
    </source>
</evidence>
<evidence type="ECO:0000256" key="1">
    <source>
        <dbReference type="SAM" id="MobiDB-lite"/>
    </source>
</evidence>
<keyword evidence="2" id="KW-0472">Membrane</keyword>